<dbReference type="STRING" id="869754.A0A1A0HD84"/>
<comment type="caution">
    <text evidence="6">The sequence shown here is derived from an EMBL/GenBank/DDBJ whole genome shotgun (WGS) entry which is preliminary data.</text>
</comment>
<dbReference type="InterPro" id="IPR019459">
    <property type="entry name" value="GRAB"/>
</dbReference>
<dbReference type="AlphaFoldDB" id="A0A1A0HD84"/>
<evidence type="ECO:0000313" key="7">
    <source>
        <dbReference type="Proteomes" id="UP000092555"/>
    </source>
</evidence>
<evidence type="ECO:0000256" key="3">
    <source>
        <dbReference type="ARBA" id="ARBA00023054"/>
    </source>
</evidence>
<dbReference type="GeneID" id="30030086"/>
<dbReference type="PANTHER" id="PTHR18921:SF2">
    <property type="entry name" value="THYROID RECEPTOR-INTERACTING PROTEIN 11"/>
    <property type="match status" value="1"/>
</dbReference>
<keyword evidence="3 4" id="KW-0175">Coiled coil</keyword>
<dbReference type="RefSeq" id="XP_018712472.1">
    <property type="nucleotide sequence ID" value="XM_018857110.1"/>
</dbReference>
<evidence type="ECO:0000256" key="1">
    <source>
        <dbReference type="ARBA" id="ARBA00004555"/>
    </source>
</evidence>
<dbReference type="EMBL" id="LXTC01000002">
    <property type="protein sequence ID" value="OBA21976.1"/>
    <property type="molecule type" value="Genomic_DNA"/>
</dbReference>
<sequence>VVQLEERLQHTEQERDHAQSQLEGFLSKISSMKTVFQNFKATQKELDDVKLELNQQREAREQAEETTDGLKSQVLGLEAQLQAQADQQQVWDTQGKNQLEVIERLRAEAQDLNAECDRLSQILGTLRRESQKKEDLLQDEKYALENEVGRLNKKLSEQKAMHNELDLAKEDAVMENKNLLLALEESQERLAERENDLRTLQGSVQDSSRVLEARISELERQLQAKDGDLAGAQAQIESISAEMAQVKLASEQSARETAALQKDLEKIKQLEEDVHSKQLIIGKLRHEAIILNEHLTKSLLMLKQKLGDSDHTVDRELVSNMVLNFVQIPRGDTKKFEALSLLAGLLDWDDQKKIQAGLMHSGRADESKQRLGLISLWTDFLDKESSKK</sequence>
<dbReference type="Pfam" id="PF10375">
    <property type="entry name" value="GRAB"/>
    <property type="match status" value="1"/>
</dbReference>
<dbReference type="GO" id="GO:0006888">
    <property type="term" value="P:endoplasmic reticulum to Golgi vesicle-mediated transport"/>
    <property type="evidence" value="ECO:0007669"/>
    <property type="project" value="TreeGrafter"/>
</dbReference>
<dbReference type="GO" id="GO:0031267">
    <property type="term" value="F:small GTPase binding"/>
    <property type="evidence" value="ECO:0007669"/>
    <property type="project" value="TreeGrafter"/>
</dbReference>
<dbReference type="OrthoDB" id="425925at2759"/>
<dbReference type="Proteomes" id="UP000092555">
    <property type="component" value="Unassembled WGS sequence"/>
</dbReference>
<name>A0A1A0HD84_9ASCO</name>
<evidence type="ECO:0000256" key="2">
    <source>
        <dbReference type="ARBA" id="ARBA00023034"/>
    </source>
</evidence>
<dbReference type="InterPro" id="IPR000237">
    <property type="entry name" value="GRIP_dom"/>
</dbReference>
<dbReference type="GO" id="GO:0005794">
    <property type="term" value="C:Golgi apparatus"/>
    <property type="evidence" value="ECO:0007669"/>
    <property type="project" value="UniProtKB-SubCell"/>
</dbReference>
<dbReference type="GO" id="GO:0007030">
    <property type="term" value="P:Golgi organization"/>
    <property type="evidence" value="ECO:0007669"/>
    <property type="project" value="TreeGrafter"/>
</dbReference>
<gene>
    <name evidence="6" type="ORF">METBIDRAFT_39197</name>
</gene>
<organism evidence="6 7">
    <name type="scientific">Metschnikowia bicuspidata var. bicuspidata NRRL YB-4993</name>
    <dbReference type="NCBI Taxonomy" id="869754"/>
    <lineage>
        <taxon>Eukaryota</taxon>
        <taxon>Fungi</taxon>
        <taxon>Dikarya</taxon>
        <taxon>Ascomycota</taxon>
        <taxon>Saccharomycotina</taxon>
        <taxon>Pichiomycetes</taxon>
        <taxon>Metschnikowiaceae</taxon>
        <taxon>Metschnikowia</taxon>
    </lineage>
</organism>
<protein>
    <recommendedName>
        <fullName evidence="5">GRIP domain-containing protein</fullName>
    </recommendedName>
</protein>
<keyword evidence="2" id="KW-0333">Golgi apparatus</keyword>
<proteinExistence type="predicted"/>
<feature type="non-terminal residue" evidence="6">
    <location>
        <position position="1"/>
    </location>
</feature>
<keyword evidence="7" id="KW-1185">Reference proteome</keyword>
<feature type="domain" description="GRIP" evidence="5">
    <location>
        <begin position="308"/>
        <end position="359"/>
    </location>
</feature>
<evidence type="ECO:0000256" key="4">
    <source>
        <dbReference type="SAM" id="Coils"/>
    </source>
</evidence>
<dbReference type="PANTHER" id="PTHR18921">
    <property type="entry name" value="MYOSIN HEAVY CHAIN - RELATED"/>
    <property type="match status" value="1"/>
</dbReference>
<dbReference type="PROSITE" id="PS50913">
    <property type="entry name" value="GRIP"/>
    <property type="match status" value="1"/>
</dbReference>
<evidence type="ECO:0000259" key="5">
    <source>
        <dbReference type="PROSITE" id="PS50913"/>
    </source>
</evidence>
<feature type="coiled-coil region" evidence="4">
    <location>
        <begin position="1"/>
        <end position="273"/>
    </location>
</feature>
<reference evidence="6 7" key="1">
    <citation type="submission" date="2016-05" db="EMBL/GenBank/DDBJ databases">
        <title>Comparative genomics of biotechnologically important yeasts.</title>
        <authorList>
            <consortium name="DOE Joint Genome Institute"/>
            <person name="Riley R."/>
            <person name="Haridas S."/>
            <person name="Wolfe K.H."/>
            <person name="Lopes M.R."/>
            <person name="Hittinger C.T."/>
            <person name="Goker M."/>
            <person name="Salamov A."/>
            <person name="Wisecaver J."/>
            <person name="Long T.M."/>
            <person name="Aerts A.L."/>
            <person name="Barry K."/>
            <person name="Choi C."/>
            <person name="Clum A."/>
            <person name="Coughlan A.Y."/>
            <person name="Deshpande S."/>
            <person name="Douglass A.P."/>
            <person name="Hanson S.J."/>
            <person name="Klenk H.-P."/>
            <person name="LaButti K."/>
            <person name="Lapidus A."/>
            <person name="Lindquist E."/>
            <person name="Lipzen A."/>
            <person name="Meier-kolthoff J.P."/>
            <person name="Ohm R.A."/>
            <person name="Otillar R.P."/>
            <person name="Pangilinan J."/>
            <person name="Peng Y."/>
            <person name="Rokas A."/>
            <person name="Rosa C.A."/>
            <person name="Scheuner C."/>
            <person name="Sibirny A.A."/>
            <person name="Slot J.C."/>
            <person name="Stielow J.B."/>
            <person name="Sun H."/>
            <person name="Kurtzman C.P."/>
            <person name="Blackwell M."/>
            <person name="Grigoriev I.V."/>
            <person name="Jeffries T.W."/>
        </authorList>
    </citation>
    <scope>NUCLEOTIDE SEQUENCE [LARGE SCALE GENOMIC DNA]</scope>
    <source>
        <strain evidence="6 7">NRRL YB-4993</strain>
    </source>
</reference>
<evidence type="ECO:0000313" key="6">
    <source>
        <dbReference type="EMBL" id="OBA21976.1"/>
    </source>
</evidence>
<accession>A0A1A0HD84</accession>
<comment type="subcellular location">
    <subcellularLocation>
        <location evidence="1">Golgi apparatus</location>
    </subcellularLocation>
</comment>